<keyword evidence="3" id="KW-1185">Reference proteome</keyword>
<gene>
    <name evidence="2" type="ORF">GCM10010171_27590</name>
</gene>
<dbReference type="InterPro" id="IPR043129">
    <property type="entry name" value="ATPase_NBD"/>
</dbReference>
<reference evidence="2" key="2">
    <citation type="submission" date="2020-09" db="EMBL/GenBank/DDBJ databases">
        <authorList>
            <person name="Sun Q."/>
            <person name="Ohkuma M."/>
        </authorList>
    </citation>
    <scope>NUCLEOTIDE SEQUENCE</scope>
    <source>
        <strain evidence="2">JCM 3276</strain>
    </source>
</reference>
<dbReference type="PANTHER" id="PTHR43190">
    <property type="entry name" value="N-ACETYL-D-GLUCOSAMINE KINASE"/>
    <property type="match status" value="1"/>
</dbReference>
<keyword evidence="2" id="KW-0808">Transferase</keyword>
<keyword evidence="2" id="KW-0418">Kinase</keyword>
<feature type="domain" description="ATPase BadF/BadG/BcrA/BcrD type" evidence="1">
    <location>
        <begin position="17"/>
        <end position="304"/>
    </location>
</feature>
<protein>
    <submittedName>
        <fullName evidence="2">N-acetylglucosamine kinase</fullName>
    </submittedName>
</protein>
<evidence type="ECO:0000313" key="2">
    <source>
        <dbReference type="EMBL" id="GGS32129.1"/>
    </source>
</evidence>
<dbReference type="EMBL" id="BMRB01000002">
    <property type="protein sequence ID" value="GGS32129.1"/>
    <property type="molecule type" value="Genomic_DNA"/>
</dbReference>
<comment type="caution">
    <text evidence="2">The sequence shown here is derived from an EMBL/GenBank/DDBJ whole genome shotgun (WGS) entry which is preliminary data.</text>
</comment>
<dbReference type="Proteomes" id="UP000660680">
    <property type="component" value="Unassembled WGS sequence"/>
</dbReference>
<dbReference type="Gene3D" id="3.30.420.40">
    <property type="match status" value="2"/>
</dbReference>
<dbReference type="RefSeq" id="WP_189210798.1">
    <property type="nucleotide sequence ID" value="NZ_BMRB01000002.1"/>
</dbReference>
<dbReference type="InterPro" id="IPR002731">
    <property type="entry name" value="ATPase_BadF"/>
</dbReference>
<name>A0A918GE13_9PSEU</name>
<dbReference type="GO" id="GO:0016301">
    <property type="term" value="F:kinase activity"/>
    <property type="evidence" value="ECO:0007669"/>
    <property type="project" value="UniProtKB-KW"/>
</dbReference>
<proteinExistence type="predicted"/>
<dbReference type="AlphaFoldDB" id="A0A918GE13"/>
<accession>A0A918GE13</accession>
<dbReference type="SUPFAM" id="SSF53067">
    <property type="entry name" value="Actin-like ATPase domain"/>
    <property type="match status" value="2"/>
</dbReference>
<dbReference type="Pfam" id="PF01869">
    <property type="entry name" value="BcrAD_BadFG"/>
    <property type="match status" value="1"/>
</dbReference>
<reference evidence="2" key="1">
    <citation type="journal article" date="2014" name="Int. J. Syst. Evol. Microbiol.">
        <title>Complete genome sequence of Corynebacterium casei LMG S-19264T (=DSM 44701T), isolated from a smear-ripened cheese.</title>
        <authorList>
            <consortium name="US DOE Joint Genome Institute (JGI-PGF)"/>
            <person name="Walter F."/>
            <person name="Albersmeier A."/>
            <person name="Kalinowski J."/>
            <person name="Ruckert C."/>
        </authorList>
    </citation>
    <scope>NUCLEOTIDE SEQUENCE</scope>
    <source>
        <strain evidence="2">JCM 3276</strain>
    </source>
</reference>
<evidence type="ECO:0000259" key="1">
    <source>
        <dbReference type="Pfam" id="PF01869"/>
    </source>
</evidence>
<sequence length="325" mass="32881">MSALAGEPSAQRAVLAVDGGNSKTDIALVSADGTVLARGRGPGFTPHSIGPRAAVDTLARAVADLGVPLPPGTHTAACLAGADLAADELTLTSELLRRGVGATVKVVNDTFAVLRAGASRPWGVAVVCGAGVNAAGIAPDGRTARFPSLGRLTGDWGGGEHLGEEVLWHAVRAEDGRGPGTDLAAAAAAHFGRDRATDVAIAIHCGRIPRLELHGLVPVLLATAEYDAVAAAIVERLTEEIHALGSVILDRLGLVEAEVVLGGGILAAGHRALTAAIRARYAATHPRATLVVLDVPPIVGAARLGLDHIGADDAAHARTTRLLSP</sequence>
<dbReference type="PANTHER" id="PTHR43190:SF3">
    <property type="entry name" value="N-ACETYL-D-GLUCOSAMINE KINASE"/>
    <property type="match status" value="1"/>
</dbReference>
<organism evidence="2 3">
    <name type="scientific">Actinokineospora fastidiosa</name>
    <dbReference type="NCBI Taxonomy" id="1816"/>
    <lineage>
        <taxon>Bacteria</taxon>
        <taxon>Bacillati</taxon>
        <taxon>Actinomycetota</taxon>
        <taxon>Actinomycetes</taxon>
        <taxon>Pseudonocardiales</taxon>
        <taxon>Pseudonocardiaceae</taxon>
        <taxon>Actinokineospora</taxon>
    </lineage>
</organism>
<dbReference type="InterPro" id="IPR052519">
    <property type="entry name" value="Euk-type_GlcNAc_Kinase"/>
</dbReference>
<evidence type="ECO:0000313" key="3">
    <source>
        <dbReference type="Proteomes" id="UP000660680"/>
    </source>
</evidence>